<proteinExistence type="predicted"/>
<name>A0ABM9ZSB8_9BACT</name>
<sequence length="62" mass="7357">MKHGRRIRQESAAHVSCRPNAFFHSQERRPTRVMKRRFICAFADSKHFNAKLTVIIVMINIF</sequence>
<dbReference type="EMBL" id="ADFP01000123">
    <property type="protein sequence ID" value="EFB89714.1"/>
    <property type="molecule type" value="Genomic_DNA"/>
</dbReference>
<accession>A0ABM9ZSB8</accession>
<protein>
    <submittedName>
        <fullName evidence="1">Uncharacterized protein</fullName>
    </submittedName>
</protein>
<evidence type="ECO:0000313" key="1">
    <source>
        <dbReference type="EMBL" id="EFB89714.1"/>
    </source>
</evidence>
<keyword evidence="2" id="KW-1185">Reference proteome</keyword>
<reference evidence="1 2" key="1">
    <citation type="submission" date="2009-12" db="EMBL/GenBank/DDBJ databases">
        <authorList>
            <person name="Shrivastava S."/>
            <person name="Madupu R."/>
            <person name="Durkin A.S."/>
            <person name="Torralba M."/>
            <person name="Methe B."/>
            <person name="Sutton G.G."/>
            <person name="Strausberg R.L."/>
            <person name="Nelson K.E."/>
        </authorList>
    </citation>
    <scope>NUCLEOTIDE SEQUENCE [LARGE SCALE GENOMIC DNA]</scope>
    <source>
        <strain evidence="1 2">W5455</strain>
    </source>
</reference>
<evidence type="ECO:0000313" key="2">
    <source>
        <dbReference type="Proteomes" id="UP000006462"/>
    </source>
</evidence>
<gene>
    <name evidence="1" type="ORF">HMPREF7215_2452</name>
</gene>
<dbReference type="Proteomes" id="UP000006462">
    <property type="component" value="Unassembled WGS sequence"/>
</dbReference>
<comment type="caution">
    <text evidence="1">The sequence shown here is derived from an EMBL/GenBank/DDBJ whole genome shotgun (WGS) entry which is preliminary data.</text>
</comment>
<organism evidence="1 2">
    <name type="scientific">Pyramidobacter piscolens W5455</name>
    <dbReference type="NCBI Taxonomy" id="352165"/>
    <lineage>
        <taxon>Bacteria</taxon>
        <taxon>Thermotogati</taxon>
        <taxon>Synergistota</taxon>
        <taxon>Synergistia</taxon>
        <taxon>Synergistales</taxon>
        <taxon>Dethiosulfovibrionaceae</taxon>
        <taxon>Pyramidobacter</taxon>
    </lineage>
</organism>